<organism evidence="2 3">
    <name type="scientific">Nematocida displodere</name>
    <dbReference type="NCBI Taxonomy" id="1805483"/>
    <lineage>
        <taxon>Eukaryota</taxon>
        <taxon>Fungi</taxon>
        <taxon>Fungi incertae sedis</taxon>
        <taxon>Microsporidia</taxon>
        <taxon>Nematocida</taxon>
    </lineage>
</organism>
<evidence type="ECO:0000313" key="3">
    <source>
        <dbReference type="Proteomes" id="UP000185944"/>
    </source>
</evidence>
<accession>A0A177ECT3</accession>
<dbReference type="InterPro" id="IPR039340">
    <property type="entry name" value="Tfc4/TFIIIC-102/Sfc4"/>
</dbReference>
<dbReference type="SMART" id="SM00028">
    <property type="entry name" value="TPR"/>
    <property type="match status" value="4"/>
</dbReference>
<dbReference type="Pfam" id="PF13181">
    <property type="entry name" value="TPR_8"/>
    <property type="match status" value="2"/>
</dbReference>
<evidence type="ECO:0000313" key="2">
    <source>
        <dbReference type="EMBL" id="OAG29200.1"/>
    </source>
</evidence>
<dbReference type="Proteomes" id="UP000185944">
    <property type="component" value="Unassembled WGS sequence"/>
</dbReference>
<dbReference type="Gene3D" id="1.25.40.10">
    <property type="entry name" value="Tetratricopeptide repeat domain"/>
    <property type="match status" value="1"/>
</dbReference>
<keyword evidence="3" id="KW-1185">Reference proteome</keyword>
<reference evidence="2 3" key="1">
    <citation type="submission" date="2016-02" db="EMBL/GenBank/DDBJ databases">
        <title>Discovery of a natural microsporidian pathogen with a broad tissue tropism in Caenorhabditis elegans.</title>
        <authorList>
            <person name="Luallen R.J."/>
            <person name="Reinke A.W."/>
            <person name="Tong L."/>
            <person name="Botts M.R."/>
            <person name="Felix M.-A."/>
            <person name="Troemel E.R."/>
        </authorList>
    </citation>
    <scope>NUCLEOTIDE SEQUENCE [LARGE SCALE GENOMIC DNA]</scope>
    <source>
        <strain evidence="2 3">JUm2807</strain>
    </source>
</reference>
<dbReference type="InterPro" id="IPR019734">
    <property type="entry name" value="TPR_rpt"/>
</dbReference>
<dbReference type="SUPFAM" id="SSF48452">
    <property type="entry name" value="TPR-like"/>
    <property type="match status" value="1"/>
</dbReference>
<dbReference type="GO" id="GO:0006383">
    <property type="term" value="P:transcription by RNA polymerase III"/>
    <property type="evidence" value="ECO:0007669"/>
    <property type="project" value="InterPro"/>
</dbReference>
<dbReference type="OrthoDB" id="9991317at2759"/>
<comment type="caution">
    <text evidence="2">The sequence shown here is derived from an EMBL/GenBank/DDBJ whole genome shotgun (WGS) entry which is preliminary data.</text>
</comment>
<dbReference type="AlphaFoldDB" id="A0A177ECT3"/>
<dbReference type="InterPro" id="IPR011990">
    <property type="entry name" value="TPR-like_helical_dom_sf"/>
</dbReference>
<sequence>MDYLSWLQKTPKVNEMVGIEEYIQKEKEESFRVMKKRLKKGKQTEKQKSEDILGEANKLYVQGKLEESVGRIKEALSFCSMSDSAYYLLGMIYEELKEPEKSFNAFLIAASIKRTDAVLWERLYATKKEEGDVEYQLYILKRLKKIKPGAALLEEMLGIYKCLNNQEKIFEVRAEMIGHTGFQVELIEELIVTISKLKNKAKILQILNREINRDKNLQTLSDEFLIGYIDVLFIEKQYHALGGLNDSLQFLGRRADSTRSDIILGFSGLLLEIAKKCTVCQSTQPFCCCKNNIIIDDFGHMLLQNEKDSVIINSCPDIALVSDPLHLVLTSLYIDLLMKMKKTTLSLNLLIKIDKHLAQTFPLSPIRSQDQDLDAQDTENQNTVKIHAVIIKECLGIKKKIGLLYEKLKDYDKSIIAFKDILRLSFLTEINPSLFEEIKMKISQIYEKSGNIDLALEYALQIQVPKEEKCDQIIRGTLHFYKASECTKNRSLLYKAEHIFNSKMIATTDSERKNFLNTTQELILALLKNKFIFTKKKKKRRDGTNHPAGSHLFSTKDLENDFELLAEIEGLGADVAQAANQPPPEAAPELTETTLPQAAHPEATPSQTLPRTASLYYDALASLLGGLGLDEWFGLLKKYVVSLHRDNHHSALLLLKKILSSSILKTHLDGYSSLLWLLIKISIESKDLSSLNFGITQMTVFYANRMASSHTLYYLGYYLVSKIPMFFTNREFFMFQKNLQRTLKRKMQNKSVKKDHILILLSFSYMPSFIYTETARNLEEMIEASNLPKTDTSLLGIVRAVSISSLFLIHASSRKVLDRNNYIRKSISILTSHIESLQKDVPVRVPPVPVPGEDITYHIESPATEHHLYTEDSPSEKLSVLLYNLGRAYHQYKLYGLAERCYIEAMTYSCNIDIHQFAQINLSVLKKKIRTEPRPTRP</sequence>
<keyword evidence="1" id="KW-0175">Coiled coil</keyword>
<dbReference type="STRING" id="1805483.A0A177ECT3"/>
<feature type="coiled-coil region" evidence="1">
    <location>
        <begin position="187"/>
        <end position="214"/>
    </location>
</feature>
<name>A0A177ECT3_9MICR</name>
<dbReference type="GO" id="GO:0000127">
    <property type="term" value="C:transcription factor TFIIIC complex"/>
    <property type="evidence" value="ECO:0007669"/>
    <property type="project" value="TreeGrafter"/>
</dbReference>
<dbReference type="GeneID" id="93647623"/>
<protein>
    <submittedName>
        <fullName evidence="2">Uncharacterized protein</fullName>
    </submittedName>
</protein>
<dbReference type="PANTHER" id="PTHR23082:SF0">
    <property type="entry name" value="GENERAL TRANSCRIPTION FACTOR 3C POLYPEPTIDE 3"/>
    <property type="match status" value="1"/>
</dbReference>
<gene>
    <name evidence="2" type="ORF">NEDG_01273</name>
</gene>
<dbReference type="VEuPathDB" id="MicrosporidiaDB:NEDG_01273"/>
<evidence type="ECO:0000256" key="1">
    <source>
        <dbReference type="SAM" id="Coils"/>
    </source>
</evidence>
<dbReference type="EMBL" id="LTDL01000041">
    <property type="protein sequence ID" value="OAG29200.1"/>
    <property type="molecule type" value="Genomic_DNA"/>
</dbReference>
<dbReference type="RefSeq" id="XP_067543879.1">
    <property type="nucleotide sequence ID" value="XM_067688691.1"/>
</dbReference>
<dbReference type="PANTHER" id="PTHR23082">
    <property type="entry name" value="TRANSCRIPTION INITIATION FACTOR IIIC TFIIIC , POLYPEPTIDE 3-RELATED"/>
    <property type="match status" value="1"/>
</dbReference>
<proteinExistence type="predicted"/>